<feature type="domain" description="Vanillate O-demethylase oxygenase-like C-terminal catalytic" evidence="2">
    <location>
        <begin position="106"/>
        <end position="276"/>
    </location>
</feature>
<dbReference type="Pfam" id="PF19112">
    <property type="entry name" value="VanA_C"/>
    <property type="match status" value="1"/>
</dbReference>
<comment type="caution">
    <text evidence="3">The sequence shown here is derived from an EMBL/GenBank/DDBJ whole genome shotgun (WGS) entry which is preliminary data.</text>
</comment>
<gene>
    <name evidence="3" type="ORF">GJV26_23525</name>
</gene>
<dbReference type="Proteomes" id="UP000431684">
    <property type="component" value="Unassembled WGS sequence"/>
</dbReference>
<proteinExistence type="predicted"/>
<dbReference type="OrthoDB" id="9769355at2"/>
<sequence>MISTTNDPNVLNDWLTVGPAARLAGTSRQRPYVTRLIGAQACVWNAADGTAAATLDGAPVRVQVRYGYLWICAAGTPKPLFDFAEFDEPGRIVADCDGIGVHVSGLRMIENFLDMGHFPFVHASYLGEVPHTEVAPYKVGIDPGTDEIRATECYFVQPKSSSSATAALEVQYRYRVMQPFTAMLYKSSFARPGEMDAIALLVQPVDEERIIAYTLLAYVDDGSSARDLVAFQHTIFGQDKPILENQVPKRLPLRPGSEVPARCDAASIAYRRWLQARDMRYGAVAD</sequence>
<dbReference type="InterPro" id="IPR044043">
    <property type="entry name" value="VanA_C_cat"/>
</dbReference>
<keyword evidence="3" id="KW-0223">Dioxygenase</keyword>
<dbReference type="SUPFAM" id="SSF55961">
    <property type="entry name" value="Bet v1-like"/>
    <property type="match status" value="1"/>
</dbReference>
<protein>
    <submittedName>
        <fullName evidence="3">Aromatic ring-hydroxylating dioxygenase subunit alpha</fullName>
    </submittedName>
</protein>
<organism evidence="3 4">
    <name type="scientific">Pseudoduganella dura</name>
    <dbReference type="NCBI Taxonomy" id="321982"/>
    <lineage>
        <taxon>Bacteria</taxon>
        <taxon>Pseudomonadati</taxon>
        <taxon>Pseudomonadota</taxon>
        <taxon>Betaproteobacteria</taxon>
        <taxon>Burkholderiales</taxon>
        <taxon>Oxalobacteraceae</taxon>
        <taxon>Telluria group</taxon>
        <taxon>Pseudoduganella</taxon>
    </lineage>
</organism>
<evidence type="ECO:0000313" key="3">
    <source>
        <dbReference type="EMBL" id="MUI15401.1"/>
    </source>
</evidence>
<accession>A0A6I3XNW5</accession>
<dbReference type="GO" id="GO:0051213">
    <property type="term" value="F:dioxygenase activity"/>
    <property type="evidence" value="ECO:0007669"/>
    <property type="project" value="UniProtKB-KW"/>
</dbReference>
<dbReference type="EMBL" id="WNWM01000002">
    <property type="protein sequence ID" value="MUI15401.1"/>
    <property type="molecule type" value="Genomic_DNA"/>
</dbReference>
<dbReference type="AlphaFoldDB" id="A0A6I3XNW5"/>
<reference evidence="3 4" key="1">
    <citation type="submission" date="2019-11" db="EMBL/GenBank/DDBJ databases">
        <title>Draft Genome Sequences of Six Type Strains of the Genus Massilia.</title>
        <authorList>
            <person name="Miess H."/>
            <person name="Frediansyah A."/>
            <person name="Goeker M."/>
            <person name="Gross H."/>
        </authorList>
    </citation>
    <scope>NUCLEOTIDE SEQUENCE [LARGE SCALE GENOMIC DNA]</scope>
    <source>
        <strain evidence="3 4">DSM 17513</strain>
    </source>
</reference>
<name>A0A6I3XNW5_9BURK</name>
<keyword evidence="4" id="KW-1185">Reference proteome</keyword>
<dbReference type="RefSeq" id="WP_155711098.1">
    <property type="nucleotide sequence ID" value="NZ_BMWU01000004.1"/>
</dbReference>
<evidence type="ECO:0000313" key="4">
    <source>
        <dbReference type="Proteomes" id="UP000431684"/>
    </source>
</evidence>
<dbReference type="Gene3D" id="3.90.380.10">
    <property type="entry name" value="Naphthalene 1,2-dioxygenase Alpha Subunit, Chain A, domain 1"/>
    <property type="match status" value="1"/>
</dbReference>
<keyword evidence="1" id="KW-0560">Oxidoreductase</keyword>
<evidence type="ECO:0000259" key="2">
    <source>
        <dbReference type="Pfam" id="PF19112"/>
    </source>
</evidence>
<evidence type="ECO:0000256" key="1">
    <source>
        <dbReference type="ARBA" id="ARBA00023002"/>
    </source>
</evidence>